<feature type="signal peptide" evidence="1">
    <location>
        <begin position="1"/>
        <end position="22"/>
    </location>
</feature>
<evidence type="ECO:0000313" key="3">
    <source>
        <dbReference type="EMBL" id="EMR01010.1"/>
    </source>
</evidence>
<protein>
    <submittedName>
        <fullName evidence="2">Uncharacterized protein</fullName>
    </submittedName>
</protein>
<dbReference type="EMBL" id="AODQ01000155">
    <property type="protein sequence ID" value="EMR01010.1"/>
    <property type="molecule type" value="Genomic_DNA"/>
</dbReference>
<sequence length="84" mass="9244">MKKIKNYLAVMAFAAASLGAFAFSPQQSPDPNKILYGNQNGNWIVLQSGQSFRCVTAPIICVAQFENDDPTQPMTYSRTGELKL</sequence>
<dbReference type="EMBL" id="AODQ01000168">
    <property type="protein sequence ID" value="EMR00916.1"/>
    <property type="molecule type" value="Genomic_DNA"/>
</dbReference>
<keyword evidence="4" id="KW-1185">Reference proteome</keyword>
<evidence type="ECO:0000256" key="1">
    <source>
        <dbReference type="SAM" id="SignalP"/>
    </source>
</evidence>
<name>M7N129_9BACT</name>
<gene>
    <name evidence="3" type="ORF">ADICEAN_03859</name>
    <name evidence="2" type="ORF">ADICEAN_03963</name>
</gene>
<dbReference type="RefSeq" id="WP_009197238.1">
    <property type="nucleotide sequence ID" value="NZ_AODQ01000155.1"/>
</dbReference>
<dbReference type="OrthoDB" id="827491at2"/>
<accession>M7N129</accession>
<feature type="chain" id="PRO_5007689453" evidence="1">
    <location>
        <begin position="23"/>
        <end position="84"/>
    </location>
</feature>
<keyword evidence="1" id="KW-0732">Signal</keyword>
<organism evidence="2 4">
    <name type="scientific">Cesiribacter andamanensis AMV16</name>
    <dbReference type="NCBI Taxonomy" id="1279009"/>
    <lineage>
        <taxon>Bacteria</taxon>
        <taxon>Pseudomonadati</taxon>
        <taxon>Bacteroidota</taxon>
        <taxon>Cytophagia</taxon>
        <taxon>Cytophagales</taxon>
        <taxon>Cesiribacteraceae</taxon>
        <taxon>Cesiribacter</taxon>
    </lineage>
</organism>
<proteinExistence type="predicted"/>
<comment type="caution">
    <text evidence="2">The sequence shown here is derived from an EMBL/GenBank/DDBJ whole genome shotgun (WGS) entry which is preliminary data.</text>
</comment>
<evidence type="ECO:0000313" key="2">
    <source>
        <dbReference type="EMBL" id="EMR00916.1"/>
    </source>
</evidence>
<dbReference type="InterPro" id="IPR045391">
    <property type="entry name" value="DUF6520"/>
</dbReference>
<dbReference type="Pfam" id="PF20130">
    <property type="entry name" value="DUF6520"/>
    <property type="match status" value="1"/>
</dbReference>
<evidence type="ECO:0000313" key="4">
    <source>
        <dbReference type="Proteomes" id="UP000011910"/>
    </source>
</evidence>
<reference evidence="2 4" key="1">
    <citation type="journal article" date="2013" name="Genome Announc.">
        <title>Draft Genome Sequence of Cesiribacter andamanensis Strain AMV16T, Isolated from a Soil Sample from a Mud Volcano in the Andaman Islands, India.</title>
        <authorList>
            <person name="Shivaji S."/>
            <person name="Ara S."/>
            <person name="Begum Z."/>
            <person name="Srinivas T.N."/>
            <person name="Singh A."/>
            <person name="Kumar Pinnaka A."/>
        </authorList>
    </citation>
    <scope>NUCLEOTIDE SEQUENCE [LARGE SCALE GENOMIC DNA]</scope>
    <source>
        <strain evidence="2 4">AMV16</strain>
    </source>
</reference>
<dbReference type="Proteomes" id="UP000011910">
    <property type="component" value="Unassembled WGS sequence"/>
</dbReference>
<dbReference type="AlphaFoldDB" id="M7N129"/>